<dbReference type="AlphaFoldDB" id="A0A2S7IJ70"/>
<dbReference type="OrthoDB" id="645173at2"/>
<dbReference type="InterPro" id="IPR032508">
    <property type="entry name" value="FecR_C"/>
</dbReference>
<evidence type="ECO:0000259" key="3">
    <source>
        <dbReference type="Pfam" id="PF16344"/>
    </source>
</evidence>
<accession>A0A2S7IJ70</accession>
<keyword evidence="1" id="KW-0812">Transmembrane</keyword>
<dbReference type="EMBL" id="PTRA01000003">
    <property type="protein sequence ID" value="PQA56303.1"/>
    <property type="molecule type" value="Genomic_DNA"/>
</dbReference>
<comment type="caution">
    <text evidence="4">The sequence shown here is derived from an EMBL/GenBank/DDBJ whole genome shotgun (WGS) entry which is preliminary data.</text>
</comment>
<dbReference type="Pfam" id="PF04773">
    <property type="entry name" value="FecR"/>
    <property type="match status" value="1"/>
</dbReference>
<keyword evidence="5" id="KW-1185">Reference proteome</keyword>
<gene>
    <name evidence="4" type="ORF">C5O19_18335</name>
</gene>
<feature type="domain" description="FecR protein" evidence="2">
    <location>
        <begin position="144"/>
        <end position="229"/>
    </location>
</feature>
<dbReference type="RefSeq" id="WP_104714838.1">
    <property type="nucleotide sequence ID" value="NZ_PTRA01000003.1"/>
</dbReference>
<dbReference type="Pfam" id="PF16344">
    <property type="entry name" value="FecR_C"/>
    <property type="match status" value="1"/>
</dbReference>
<dbReference type="PANTHER" id="PTHR30273:SF2">
    <property type="entry name" value="PROTEIN FECR"/>
    <property type="match status" value="1"/>
</dbReference>
<evidence type="ECO:0000256" key="1">
    <source>
        <dbReference type="SAM" id="Phobius"/>
    </source>
</evidence>
<reference evidence="5" key="1">
    <citation type="submission" date="2018-02" db="EMBL/GenBank/DDBJ databases">
        <title>Genome sequencing of Solimonas sp. HR-BB.</title>
        <authorList>
            <person name="Lee Y."/>
            <person name="Jeon C.O."/>
        </authorList>
    </citation>
    <scope>NUCLEOTIDE SEQUENCE [LARGE SCALE GENOMIC DNA]</scope>
    <source>
        <strain evidence="5">HR-U</strain>
    </source>
</reference>
<evidence type="ECO:0000313" key="4">
    <source>
        <dbReference type="EMBL" id="PQA56303.1"/>
    </source>
</evidence>
<sequence length="359" mass="40070">MDQKPDLLQEFIGNPSFRKWVNAPDESTVAYWESYQRQYPEHEAAIRQAAAVVRRLKQASIELAQVEADPQKEEEIWQSLRQQLFPAPVRRSFAWGWAAAAAVVLAVGLGWWMVQPSQAPQLAQVIATPQSDSVTISNTHTKPRLVSLPDGSSVILQKGSNLRYENPFQAQNRMVSLSGEAYFEVVRDTTRPFLVYANGLVARVLGTSFNIKAYSRDNNVTLTVRTGKVSVSSHPVFEAASKEGEDLVLQPNEQVVFARKESRLFRSPINTLAEAKTLVLRPVNLVYNAVPVSEVIAEIERTYGIKVIFQNPLLSNCRITTDLKEGTLSQKLDIICKTIEANWAAQDNYVAVSGRGCRP</sequence>
<evidence type="ECO:0008006" key="6">
    <source>
        <dbReference type="Google" id="ProtNLM"/>
    </source>
</evidence>
<protein>
    <recommendedName>
        <fullName evidence="6">Iron dicitrate transport regulator FecR</fullName>
    </recommendedName>
</protein>
<evidence type="ECO:0000259" key="2">
    <source>
        <dbReference type="Pfam" id="PF04773"/>
    </source>
</evidence>
<keyword evidence="1" id="KW-1133">Transmembrane helix</keyword>
<dbReference type="PANTHER" id="PTHR30273">
    <property type="entry name" value="PERIPLASMIC SIGNAL SENSOR AND SIGMA FACTOR ACTIVATOR FECR-RELATED"/>
    <property type="match status" value="1"/>
</dbReference>
<dbReference type="PIRSF" id="PIRSF018266">
    <property type="entry name" value="FecR"/>
    <property type="match status" value="1"/>
</dbReference>
<proteinExistence type="predicted"/>
<evidence type="ECO:0000313" key="5">
    <source>
        <dbReference type="Proteomes" id="UP000239590"/>
    </source>
</evidence>
<dbReference type="Gene3D" id="3.55.50.30">
    <property type="match status" value="1"/>
</dbReference>
<dbReference type="InterPro" id="IPR012373">
    <property type="entry name" value="Ferrdict_sens_TM"/>
</dbReference>
<feature type="domain" description="Protein FecR C-terminal" evidence="3">
    <location>
        <begin position="285"/>
        <end position="350"/>
    </location>
</feature>
<dbReference type="Proteomes" id="UP000239590">
    <property type="component" value="Unassembled WGS sequence"/>
</dbReference>
<dbReference type="Gene3D" id="2.60.120.1440">
    <property type="match status" value="1"/>
</dbReference>
<organism evidence="4 5">
    <name type="scientific">Siphonobacter curvatus</name>
    <dbReference type="NCBI Taxonomy" id="2094562"/>
    <lineage>
        <taxon>Bacteria</taxon>
        <taxon>Pseudomonadati</taxon>
        <taxon>Bacteroidota</taxon>
        <taxon>Cytophagia</taxon>
        <taxon>Cytophagales</taxon>
        <taxon>Cytophagaceae</taxon>
        <taxon>Siphonobacter</taxon>
    </lineage>
</organism>
<dbReference type="InterPro" id="IPR006860">
    <property type="entry name" value="FecR"/>
</dbReference>
<name>A0A2S7IJ70_9BACT</name>
<dbReference type="GO" id="GO:0016989">
    <property type="term" value="F:sigma factor antagonist activity"/>
    <property type="evidence" value="ECO:0007669"/>
    <property type="project" value="TreeGrafter"/>
</dbReference>
<keyword evidence="1" id="KW-0472">Membrane</keyword>
<feature type="transmembrane region" description="Helical" evidence="1">
    <location>
        <begin position="93"/>
        <end position="114"/>
    </location>
</feature>